<proteinExistence type="predicted"/>
<evidence type="ECO:0000313" key="2">
    <source>
        <dbReference type="EMBL" id="MEA5520601.1"/>
    </source>
</evidence>
<evidence type="ECO:0000256" key="1">
    <source>
        <dbReference type="SAM" id="SignalP"/>
    </source>
</evidence>
<dbReference type="InterPro" id="IPR013424">
    <property type="entry name" value="Ice-binding_C"/>
</dbReference>
<dbReference type="InterPro" id="IPR017549">
    <property type="entry name" value="APMV_L690"/>
</dbReference>
<organism evidence="2 3">
    <name type="scientific">Limnoraphis robusta CCNP1315</name>
    <dbReference type="NCBI Taxonomy" id="3110306"/>
    <lineage>
        <taxon>Bacteria</taxon>
        <taxon>Bacillati</taxon>
        <taxon>Cyanobacteriota</taxon>
        <taxon>Cyanophyceae</taxon>
        <taxon>Oscillatoriophycideae</taxon>
        <taxon>Oscillatoriales</taxon>
        <taxon>Sirenicapillariaceae</taxon>
        <taxon>Limnoraphis</taxon>
    </lineage>
</organism>
<feature type="signal peptide" evidence="1">
    <location>
        <begin position="1"/>
        <end position="28"/>
    </location>
</feature>
<dbReference type="Proteomes" id="UP001301728">
    <property type="component" value="Unassembled WGS sequence"/>
</dbReference>
<protein>
    <submittedName>
        <fullName evidence="2">TIGR03118 family protein</fullName>
    </submittedName>
</protein>
<comment type="caution">
    <text evidence="2">The sequence shown here is derived from an EMBL/GenBank/DDBJ whole genome shotgun (WGS) entry which is preliminary data.</text>
</comment>
<dbReference type="NCBIfam" id="TIGR03118">
    <property type="entry name" value="PEPCTERM_chp_1"/>
    <property type="match status" value="1"/>
</dbReference>
<dbReference type="EMBL" id="JAYGHT010000085">
    <property type="protein sequence ID" value="MEA5520601.1"/>
    <property type="molecule type" value="Genomic_DNA"/>
</dbReference>
<sequence length="411" mass="43806">MKLTLLNLGKIAALTAIFCLDIASDANAAYFQTNLVSNNPAYNPQFLDPYLQGSRSIAIRTAGFGGHFWINNIDTGTVTEYVGDVGDIPLFQDGLTVVTIPASPNNPSGMSSPTGQVFINSQDFVITLDHPNGAVTAPSKFLFASLDGTISAWTDRKRPDGTNDWPIVSTIVVDRFQESIYYGVTVSDLASDNRIYAVDFGETPGIEVFDRVFNEITSNVVFANPFESEGYAAYNIQTFDGSLYVTYAQQSTESLGSETIGAGLGRIAQFDFNGNLINTWDDGGLLNVPAGLAIAPSDFGEFSNSLLVANFGDGTIVGFDPNTRQPLGYLEDSQGNPIVIPGLWGLTFGNGASLGEANHLYFAAGPEDGSNDGLFGKLQSVPEPGSVLALFVVSGVGVVSSRRTQVKQHKT</sequence>
<dbReference type="RefSeq" id="WP_323275929.1">
    <property type="nucleotide sequence ID" value="NZ_JAYGHT010000085.1"/>
</dbReference>
<evidence type="ECO:0000313" key="3">
    <source>
        <dbReference type="Proteomes" id="UP001301728"/>
    </source>
</evidence>
<name>A0ABU5U087_9CYAN</name>
<keyword evidence="1" id="KW-0732">Signal</keyword>
<dbReference type="SUPFAM" id="SSF101908">
    <property type="entry name" value="Putative isomerase YbhE"/>
    <property type="match status" value="1"/>
</dbReference>
<accession>A0ABU5U087</accession>
<gene>
    <name evidence="2" type="ORF">VB854_16780</name>
</gene>
<keyword evidence="3" id="KW-1185">Reference proteome</keyword>
<dbReference type="NCBIfam" id="TIGR02595">
    <property type="entry name" value="PEP_CTERM"/>
    <property type="match status" value="1"/>
</dbReference>
<reference evidence="2 3" key="1">
    <citation type="submission" date="2023-12" db="EMBL/GenBank/DDBJ databases">
        <title>Baltic Sea Cyanobacteria.</title>
        <authorList>
            <person name="Delbaje E."/>
            <person name="Fewer D.P."/>
            <person name="Shishido T.K."/>
        </authorList>
    </citation>
    <scope>NUCLEOTIDE SEQUENCE [LARGE SCALE GENOMIC DNA]</scope>
    <source>
        <strain evidence="2 3">CCNP 1315</strain>
    </source>
</reference>
<feature type="chain" id="PRO_5046786871" evidence="1">
    <location>
        <begin position="29"/>
        <end position="411"/>
    </location>
</feature>